<protein>
    <submittedName>
        <fullName evidence="3">Phosphonate C-P lyase system protein PhnH</fullName>
    </submittedName>
</protein>
<evidence type="ECO:0000313" key="1">
    <source>
        <dbReference type="EMBL" id="MUP07584.1"/>
    </source>
</evidence>
<evidence type="ECO:0000313" key="3">
    <source>
        <dbReference type="EMBL" id="MVA59110.1"/>
    </source>
</evidence>
<dbReference type="InterPro" id="IPR008772">
    <property type="entry name" value="Phosphonate_metab_PhnH"/>
</dbReference>
<organism evidence="3 6">
    <name type="scientific">Agrobacterium vitis</name>
    <name type="common">Rhizobium vitis</name>
    <dbReference type="NCBI Taxonomy" id="373"/>
    <lineage>
        <taxon>Bacteria</taxon>
        <taxon>Pseudomonadati</taxon>
        <taxon>Pseudomonadota</taxon>
        <taxon>Alphaproteobacteria</taxon>
        <taxon>Hyphomicrobiales</taxon>
        <taxon>Rhizobiaceae</taxon>
        <taxon>Rhizobium/Agrobacterium group</taxon>
        <taxon>Agrobacterium</taxon>
    </lineage>
</organism>
<proteinExistence type="predicted"/>
<dbReference type="GO" id="GO:0016829">
    <property type="term" value="F:lyase activity"/>
    <property type="evidence" value="ECO:0007669"/>
    <property type="project" value="UniProtKB-KW"/>
</dbReference>
<dbReference type="SUPFAM" id="SSF159709">
    <property type="entry name" value="PhnH-like"/>
    <property type="match status" value="1"/>
</dbReference>
<dbReference type="EMBL" id="WPHM01000018">
    <property type="protein sequence ID" value="MUZ60537.1"/>
    <property type="molecule type" value="Genomic_DNA"/>
</dbReference>
<comment type="caution">
    <text evidence="3">The sequence shown here is derived from an EMBL/GenBank/DDBJ whole genome shotgun (WGS) entry which is preliminary data.</text>
</comment>
<keyword evidence="3" id="KW-0456">Lyase</keyword>
<dbReference type="Gene3D" id="3.40.50.11310">
    <property type="entry name" value="Bacterial phosphonate metabolism protein PhnH"/>
    <property type="match status" value="1"/>
</dbReference>
<dbReference type="EMBL" id="MBEV02000017">
    <property type="protein sequence ID" value="MUP07584.1"/>
    <property type="molecule type" value="Genomic_DNA"/>
</dbReference>
<dbReference type="PIRSF" id="PIRSF020680">
    <property type="entry name" value="PhnH"/>
    <property type="match status" value="1"/>
</dbReference>
<name>A0A1S2DSX4_AGRVI</name>
<dbReference type="NCBIfam" id="TIGR03292">
    <property type="entry name" value="PhnH_redo"/>
    <property type="match status" value="1"/>
</dbReference>
<gene>
    <name evidence="3" type="primary">phnH</name>
    <name evidence="1" type="ORF">BBI04_022590</name>
    <name evidence="3" type="ORF">GOZ88_23675</name>
    <name evidence="2" type="ORF">GOZ95_24215</name>
</gene>
<evidence type="ECO:0000313" key="6">
    <source>
        <dbReference type="Proteomes" id="UP000440716"/>
    </source>
</evidence>
<dbReference type="GO" id="GO:0019634">
    <property type="term" value="P:organic phosphonate metabolic process"/>
    <property type="evidence" value="ECO:0007669"/>
    <property type="project" value="InterPro"/>
</dbReference>
<reference evidence="1 4" key="1">
    <citation type="submission" date="2019-11" db="EMBL/GenBank/DDBJ databases">
        <title>Whole-genome sequencing of Allorhizobium vitis.</title>
        <authorList>
            <person name="Gan H.M."/>
            <person name="Savka M.A."/>
        </authorList>
    </citation>
    <scope>NUCLEOTIDE SEQUENCE [LARGE SCALE GENOMIC DNA]</scope>
    <source>
        <strain evidence="1 4">AB4</strain>
    </source>
</reference>
<accession>A0A1S2DSX4</accession>
<reference evidence="5 6" key="2">
    <citation type="submission" date="2019-12" db="EMBL/GenBank/DDBJ databases">
        <title>Whole-genome sequencing of Allorhizobium vitis.</title>
        <authorList>
            <person name="Gan H.M."/>
            <person name="Szegedi E."/>
            <person name="Burr T."/>
            <person name="Savka M.A."/>
        </authorList>
    </citation>
    <scope>NUCLEOTIDE SEQUENCE [LARGE SCALE GENOMIC DNA]</scope>
    <source>
        <strain evidence="3 6">CG415</strain>
        <strain evidence="2 5">CG989</strain>
    </source>
</reference>
<evidence type="ECO:0000313" key="2">
    <source>
        <dbReference type="EMBL" id="MUZ60537.1"/>
    </source>
</evidence>
<sequence length="191" mass="20288">MKIAIDQRGPQKAYEDRKAYRNLLQAFAYPGKMMSVRGGHLAHAAILMTLADTTTPVWIDEGFAEIKANATKAQLPSASRVNCVFALCSGERFNGFDGFPVGTLVDPHLSTTMLIEVVSLTGGEPWRLAGPGVGPNGASLAPIGLPKMFPAAWAQNNALYPLGIDVIFTAGELCACLPRSVRLEIADVCAG</sequence>
<dbReference type="RefSeq" id="WP_070149868.1">
    <property type="nucleotide sequence ID" value="NZ_AP023271.1"/>
</dbReference>
<dbReference type="InterPro" id="IPR038058">
    <property type="entry name" value="PhnH-like_sp"/>
</dbReference>
<dbReference type="Proteomes" id="UP000440716">
    <property type="component" value="Unassembled WGS sequence"/>
</dbReference>
<dbReference type="AlphaFoldDB" id="A0A1S2DSX4"/>
<dbReference type="Proteomes" id="UP000436692">
    <property type="component" value="Unassembled WGS sequence"/>
</dbReference>
<dbReference type="Proteomes" id="UP000175993">
    <property type="component" value="Unassembled WGS sequence"/>
</dbReference>
<evidence type="ECO:0000313" key="5">
    <source>
        <dbReference type="Proteomes" id="UP000436692"/>
    </source>
</evidence>
<dbReference type="EMBL" id="WPHU01000012">
    <property type="protein sequence ID" value="MVA59110.1"/>
    <property type="molecule type" value="Genomic_DNA"/>
</dbReference>
<dbReference type="OrthoDB" id="9814509at2"/>
<dbReference type="Pfam" id="PF05845">
    <property type="entry name" value="PhnH"/>
    <property type="match status" value="1"/>
</dbReference>
<evidence type="ECO:0000313" key="4">
    <source>
        <dbReference type="Proteomes" id="UP000175993"/>
    </source>
</evidence>